<comment type="caution">
    <text evidence="1">The sequence shown here is derived from an EMBL/GenBank/DDBJ whole genome shotgun (WGS) entry which is preliminary data.</text>
</comment>
<gene>
    <name evidence="1" type="ORF">GCM10009838_79220</name>
</gene>
<dbReference type="Proteomes" id="UP001499854">
    <property type="component" value="Unassembled WGS sequence"/>
</dbReference>
<organism evidence="1 2">
    <name type="scientific">Catenulispora subtropica</name>
    <dbReference type="NCBI Taxonomy" id="450798"/>
    <lineage>
        <taxon>Bacteria</taxon>
        <taxon>Bacillati</taxon>
        <taxon>Actinomycetota</taxon>
        <taxon>Actinomycetes</taxon>
        <taxon>Catenulisporales</taxon>
        <taxon>Catenulisporaceae</taxon>
        <taxon>Catenulispora</taxon>
    </lineage>
</organism>
<reference evidence="2" key="1">
    <citation type="journal article" date="2019" name="Int. J. Syst. Evol. Microbiol.">
        <title>The Global Catalogue of Microorganisms (GCM) 10K type strain sequencing project: providing services to taxonomists for standard genome sequencing and annotation.</title>
        <authorList>
            <consortium name="The Broad Institute Genomics Platform"/>
            <consortium name="The Broad Institute Genome Sequencing Center for Infectious Disease"/>
            <person name="Wu L."/>
            <person name="Ma J."/>
        </authorList>
    </citation>
    <scope>NUCLEOTIDE SEQUENCE [LARGE SCALE GENOMIC DNA]</scope>
    <source>
        <strain evidence="2">JCM 16013</strain>
    </source>
</reference>
<keyword evidence="2" id="KW-1185">Reference proteome</keyword>
<accession>A0ABP5EPE0</accession>
<evidence type="ECO:0000313" key="2">
    <source>
        <dbReference type="Proteomes" id="UP001499854"/>
    </source>
</evidence>
<proteinExistence type="predicted"/>
<protein>
    <submittedName>
        <fullName evidence="1">Uncharacterized protein</fullName>
    </submittedName>
</protein>
<dbReference type="EMBL" id="BAAAQM010000071">
    <property type="protein sequence ID" value="GAA2001537.1"/>
    <property type="molecule type" value="Genomic_DNA"/>
</dbReference>
<evidence type="ECO:0000313" key="1">
    <source>
        <dbReference type="EMBL" id="GAA2001537.1"/>
    </source>
</evidence>
<dbReference type="RefSeq" id="WP_344662357.1">
    <property type="nucleotide sequence ID" value="NZ_BAAAQM010000071.1"/>
</dbReference>
<name>A0ABP5EPE0_9ACTN</name>
<sequence>MSERNPLVYRGVPVPYIASWDSETPAGTTSPDLILRRSDAGGSWLTYTDEQPTDRQYGVLWTRVPWSPGVGRPHFAGLHAIRQRMCLSRGRCQICAGPADLWMTPATVFQEYLDICEPGTPFESHNPPVCRSCAPTAARSCPHLNHAGYLFLAPRTWQITAISGATADPRTGTFADGTHTVPLSGPDPAALAVLLRLTLAKGLVAALTDFQVHSTPEQCPGLGERLAPVKPPVIATIPHQRTRTWKPFPL</sequence>